<protein>
    <submittedName>
        <fullName evidence="4">Uncharacterized protein ALNC14_048280</fullName>
    </submittedName>
</protein>
<dbReference type="FunFam" id="1.20.200.10:FF:000015">
    <property type="entry name" value="argininosuccinate lyase isoform X2"/>
    <property type="match status" value="1"/>
</dbReference>
<evidence type="ECO:0000259" key="2">
    <source>
        <dbReference type="Pfam" id="PF00206"/>
    </source>
</evidence>
<dbReference type="EMBL" id="FR824100">
    <property type="protein sequence ID" value="CCA18685.1"/>
    <property type="molecule type" value="Genomic_DNA"/>
</dbReference>
<dbReference type="NCBIfam" id="TIGR00838">
    <property type="entry name" value="argH"/>
    <property type="match status" value="1"/>
</dbReference>
<organism evidence="4">
    <name type="scientific">Albugo laibachii Nc14</name>
    <dbReference type="NCBI Taxonomy" id="890382"/>
    <lineage>
        <taxon>Eukaryota</taxon>
        <taxon>Sar</taxon>
        <taxon>Stramenopiles</taxon>
        <taxon>Oomycota</taxon>
        <taxon>Peronosporomycetes</taxon>
        <taxon>Albuginales</taxon>
        <taxon>Albuginaceae</taxon>
        <taxon>Albugo</taxon>
    </lineage>
</organism>
<dbReference type="CDD" id="cd01359">
    <property type="entry name" value="Argininosuccinate_lyase"/>
    <property type="match status" value="1"/>
</dbReference>
<evidence type="ECO:0000256" key="1">
    <source>
        <dbReference type="ARBA" id="ARBA00010755"/>
    </source>
</evidence>
<dbReference type="GO" id="GO:0004056">
    <property type="term" value="F:argininosuccinate lyase activity"/>
    <property type="evidence" value="ECO:0007669"/>
    <property type="project" value="InterPro"/>
</dbReference>
<name>F0WC04_9STRA</name>
<evidence type="ECO:0000259" key="3">
    <source>
        <dbReference type="Pfam" id="PF14698"/>
    </source>
</evidence>
<dbReference type="HAMAP" id="MF_00006">
    <property type="entry name" value="Arg_succ_lyase"/>
    <property type="match status" value="1"/>
</dbReference>
<comment type="similarity">
    <text evidence="1">Belongs to the lyase 1 family. Argininosuccinate lyase subfamily.</text>
</comment>
<dbReference type="Gene3D" id="1.10.40.30">
    <property type="entry name" value="Fumarase/aspartase (C-terminal domain)"/>
    <property type="match status" value="1"/>
</dbReference>
<dbReference type="FunFam" id="1.10.275.10:FF:000002">
    <property type="entry name" value="Argininosuccinate lyase"/>
    <property type="match status" value="1"/>
</dbReference>
<dbReference type="Gene3D" id="1.20.200.10">
    <property type="entry name" value="Fumarase/aspartase (Central domain)"/>
    <property type="match status" value="1"/>
</dbReference>
<dbReference type="SUPFAM" id="SSF48557">
    <property type="entry name" value="L-aspartase-like"/>
    <property type="match status" value="1"/>
</dbReference>
<dbReference type="GO" id="GO:0005829">
    <property type="term" value="C:cytosol"/>
    <property type="evidence" value="ECO:0007669"/>
    <property type="project" value="TreeGrafter"/>
</dbReference>
<dbReference type="InterPro" id="IPR000362">
    <property type="entry name" value="Fumarate_lyase_fam"/>
</dbReference>
<dbReference type="Pfam" id="PF14698">
    <property type="entry name" value="ASL_C2"/>
    <property type="match status" value="1"/>
</dbReference>
<sequence length="465" mass="52029">MSEGADNEIKLWGGRFHGKVDPIMEKFNESLSVDKRMWHADLTGSQAYARALLTTQLLTQDECDTIVDGLESIKKEWHDEKFVIKSGDEDIHTANERRLTELIGSVGGKLHTGRSRNDQVATDVRLYLKAAIIKLQSSLSEFIGVGAQVAEKNIDLLMPGFTHLQPAQPIRFSHWVLSHGAPIRRDSERLRELFHRVDCLPLGSGALAGNSFGVDRKALALELGFRNVTCNSLDAVCDRDFIAEFLFWASLTMVHFSQLSEDLIIYNTLKFVSMADAYSTGSSLMPQKKNPDALELLRGKCGTVMGRMNGFMVTLKGLPRSYNKDLQEDKSALFDVVDTMLDCVQIATGVLATMTPHGARMESFLVPEMLATDLAEYLVRKGVPFRETHHIAGAAVRLAEDQNKSLSELSFEELRSLHSKFESDVMEIWNYEVSVERKNVYGGTSKAAVEVQIARVRQWLNDSKQ</sequence>
<gene>
    <name evidence="4" type="ORF">ALNC14_048280</name>
</gene>
<dbReference type="InterPro" id="IPR009049">
    <property type="entry name" value="Argininosuccinate_lyase"/>
</dbReference>
<dbReference type="PROSITE" id="PS00163">
    <property type="entry name" value="FUMARATE_LYASES"/>
    <property type="match status" value="1"/>
</dbReference>
<dbReference type="PANTHER" id="PTHR43814:SF1">
    <property type="entry name" value="ARGININOSUCCINATE LYASE"/>
    <property type="match status" value="1"/>
</dbReference>
<dbReference type="InterPro" id="IPR029419">
    <property type="entry name" value="Arg_succ_lyase_C"/>
</dbReference>
<dbReference type="GO" id="GO:0042450">
    <property type="term" value="P:L-arginine biosynthetic process via ornithine"/>
    <property type="evidence" value="ECO:0007669"/>
    <property type="project" value="InterPro"/>
</dbReference>
<dbReference type="FunFam" id="1.10.40.30:FF:000001">
    <property type="entry name" value="Argininosuccinate lyase"/>
    <property type="match status" value="1"/>
</dbReference>
<dbReference type="InterPro" id="IPR024083">
    <property type="entry name" value="Fumarase/histidase_N"/>
</dbReference>
<feature type="domain" description="Fumarate lyase N-terminal" evidence="2">
    <location>
        <begin position="14"/>
        <end position="306"/>
    </location>
</feature>
<dbReference type="PRINTS" id="PR00149">
    <property type="entry name" value="FUMRATELYASE"/>
</dbReference>
<dbReference type="AlphaFoldDB" id="F0WC04"/>
<dbReference type="Pfam" id="PF00206">
    <property type="entry name" value="Lyase_1"/>
    <property type="match status" value="1"/>
</dbReference>
<accession>F0WC04</accession>
<feature type="domain" description="Argininosuccinate lyase C-terminal" evidence="3">
    <location>
        <begin position="369"/>
        <end position="436"/>
    </location>
</feature>
<dbReference type="HOGENOM" id="CLU_027272_2_1_1"/>
<proteinExistence type="inferred from homology"/>
<evidence type="ECO:0000313" key="4">
    <source>
        <dbReference type="EMBL" id="CCA18685.1"/>
    </source>
</evidence>
<reference evidence="4" key="2">
    <citation type="submission" date="2011-02" db="EMBL/GenBank/DDBJ databases">
        <authorList>
            <person name="MacLean D."/>
        </authorList>
    </citation>
    <scope>NUCLEOTIDE SEQUENCE</scope>
</reference>
<dbReference type="InterPro" id="IPR022761">
    <property type="entry name" value="Fumarate_lyase_N"/>
</dbReference>
<dbReference type="InterPro" id="IPR008948">
    <property type="entry name" value="L-Aspartase-like"/>
</dbReference>
<dbReference type="InterPro" id="IPR020557">
    <property type="entry name" value="Fumarate_lyase_CS"/>
</dbReference>
<dbReference type="Gene3D" id="1.10.275.10">
    <property type="entry name" value="Fumarase/aspartase (N-terminal domain)"/>
    <property type="match status" value="1"/>
</dbReference>
<dbReference type="PANTHER" id="PTHR43814">
    <property type="entry name" value="ARGININOSUCCINATE LYASE"/>
    <property type="match status" value="1"/>
</dbReference>
<dbReference type="PRINTS" id="PR00145">
    <property type="entry name" value="ARGSUCLYASE"/>
</dbReference>
<reference evidence="4" key="1">
    <citation type="journal article" date="2011" name="PLoS Biol.">
        <title>Gene gain and loss during evolution of obligate parasitism in the white rust pathogen of Arabidopsis thaliana.</title>
        <authorList>
            <person name="Kemen E."/>
            <person name="Gardiner A."/>
            <person name="Schultz-Larsen T."/>
            <person name="Kemen A.C."/>
            <person name="Balmuth A.L."/>
            <person name="Robert-Seilaniantz A."/>
            <person name="Bailey K."/>
            <person name="Holub E."/>
            <person name="Studholme D.J."/>
            <person name="Maclean D."/>
            <person name="Jones J.D."/>
        </authorList>
    </citation>
    <scope>NUCLEOTIDE SEQUENCE</scope>
</reference>